<keyword evidence="1" id="KW-0472">Membrane</keyword>
<dbReference type="STRING" id="87626.PTD2_08289"/>
<keyword evidence="1" id="KW-0812">Transmembrane</keyword>
<dbReference type="AlphaFoldDB" id="A4C8W3"/>
<evidence type="ECO:0000256" key="1">
    <source>
        <dbReference type="SAM" id="Phobius"/>
    </source>
</evidence>
<sequence length="113" mass="12290">MKVLFIIGCLALLLCINAPQALLDIDFNGLVPSQMYQTPLFDNMLAFTVIVAAIFAVIALGVFLAIGVFGIICSVLFVMALIMFASGLAIFWPFLLIGLVIWLLVADKKPITR</sequence>
<organism evidence="2 3">
    <name type="scientific">Pseudoalteromonas tunicata D2</name>
    <dbReference type="NCBI Taxonomy" id="87626"/>
    <lineage>
        <taxon>Bacteria</taxon>
        <taxon>Pseudomonadati</taxon>
        <taxon>Pseudomonadota</taxon>
        <taxon>Gammaproteobacteria</taxon>
        <taxon>Alteromonadales</taxon>
        <taxon>Pseudoalteromonadaceae</taxon>
        <taxon>Pseudoalteromonas</taxon>
    </lineage>
</organism>
<keyword evidence="1" id="KW-1133">Transmembrane helix</keyword>
<dbReference type="Proteomes" id="UP000006201">
    <property type="component" value="Unassembled WGS sequence"/>
</dbReference>
<evidence type="ECO:0000313" key="3">
    <source>
        <dbReference type="Proteomes" id="UP000006201"/>
    </source>
</evidence>
<protein>
    <submittedName>
        <fullName evidence="2">Uncharacterized protein</fullName>
    </submittedName>
</protein>
<proteinExistence type="predicted"/>
<dbReference type="HOGENOM" id="CLU_2131381_0_0_6"/>
<dbReference type="OrthoDB" id="9989596at2"/>
<reference evidence="2 3" key="1">
    <citation type="submission" date="2006-02" db="EMBL/GenBank/DDBJ databases">
        <authorList>
            <person name="Moran M.A."/>
            <person name="Kjelleberg S."/>
            <person name="Egan S."/>
            <person name="Saunders N."/>
            <person name="Thomas T."/>
            <person name="Ferriera S."/>
            <person name="Johnson J."/>
            <person name="Kravitz S."/>
            <person name="Halpern A."/>
            <person name="Remington K."/>
            <person name="Beeson K."/>
            <person name="Tran B."/>
            <person name="Rogers Y.-H."/>
            <person name="Friedman R."/>
            <person name="Venter J.C."/>
        </authorList>
    </citation>
    <scope>NUCLEOTIDE SEQUENCE [LARGE SCALE GENOMIC DNA]</scope>
    <source>
        <strain evidence="2 3">D2</strain>
    </source>
</reference>
<evidence type="ECO:0000313" key="2">
    <source>
        <dbReference type="EMBL" id="EAR29028.1"/>
    </source>
</evidence>
<dbReference type="RefSeq" id="WP_009838289.1">
    <property type="nucleotide sequence ID" value="NZ_AAOH01000003.1"/>
</dbReference>
<feature type="transmembrane region" description="Helical" evidence="1">
    <location>
        <begin position="76"/>
        <end position="105"/>
    </location>
</feature>
<gene>
    <name evidence="2" type="ORF">PTD2_08289</name>
</gene>
<feature type="transmembrane region" description="Helical" evidence="1">
    <location>
        <begin position="47"/>
        <end position="69"/>
    </location>
</feature>
<name>A4C8W3_9GAMM</name>
<keyword evidence="3" id="KW-1185">Reference proteome</keyword>
<dbReference type="EMBL" id="AAOH01000003">
    <property type="protein sequence ID" value="EAR29028.1"/>
    <property type="molecule type" value="Genomic_DNA"/>
</dbReference>
<comment type="caution">
    <text evidence="2">The sequence shown here is derived from an EMBL/GenBank/DDBJ whole genome shotgun (WGS) entry which is preliminary data.</text>
</comment>
<accession>A4C8W3</accession>